<dbReference type="Pfam" id="PF02719">
    <property type="entry name" value="Polysacc_synt_2"/>
    <property type="match status" value="1"/>
</dbReference>
<feature type="transmembrane region" description="Helical" evidence="2">
    <location>
        <begin position="45"/>
        <end position="64"/>
    </location>
</feature>
<dbReference type="InterPro" id="IPR051203">
    <property type="entry name" value="Polysaccharide_Synthase-Rel"/>
</dbReference>
<organism evidence="4 5">
    <name type="scientific">Bradyrhizobium lablabi</name>
    <dbReference type="NCBI Taxonomy" id="722472"/>
    <lineage>
        <taxon>Bacteria</taxon>
        <taxon>Pseudomonadati</taxon>
        <taxon>Pseudomonadota</taxon>
        <taxon>Alphaproteobacteria</taxon>
        <taxon>Hyphomicrobiales</taxon>
        <taxon>Nitrobacteraceae</taxon>
        <taxon>Bradyrhizobium</taxon>
    </lineage>
</organism>
<dbReference type="RefSeq" id="WP_079543337.1">
    <property type="nucleotide sequence ID" value="NZ_LT670844.1"/>
</dbReference>
<protein>
    <submittedName>
        <fullName evidence="4">O-antigen biosynthesis protein WbqV</fullName>
    </submittedName>
</protein>
<dbReference type="PANTHER" id="PTHR43318">
    <property type="entry name" value="UDP-N-ACETYLGLUCOSAMINE 4,6-DEHYDRATASE"/>
    <property type="match status" value="1"/>
</dbReference>
<evidence type="ECO:0000259" key="3">
    <source>
        <dbReference type="Pfam" id="PF02719"/>
    </source>
</evidence>
<dbReference type="InterPro" id="IPR003869">
    <property type="entry name" value="Polysac_CapD-like"/>
</dbReference>
<dbReference type="AlphaFoldDB" id="A0A1M7BCG0"/>
<dbReference type="OrthoDB" id="9803111at2"/>
<dbReference type="PANTHER" id="PTHR43318:SF1">
    <property type="entry name" value="POLYSACCHARIDE BIOSYNTHESIS PROTEIN EPSC-RELATED"/>
    <property type="match status" value="1"/>
</dbReference>
<feature type="transmembrane region" description="Helical" evidence="2">
    <location>
        <begin position="85"/>
        <end position="105"/>
    </location>
</feature>
<keyword evidence="2" id="KW-1133">Transmembrane helix</keyword>
<dbReference type="Gene3D" id="3.40.50.720">
    <property type="entry name" value="NAD(P)-binding Rossmann-like Domain"/>
    <property type="match status" value="2"/>
</dbReference>
<feature type="transmembrane region" description="Helical" evidence="2">
    <location>
        <begin position="125"/>
        <end position="143"/>
    </location>
</feature>
<comment type="similarity">
    <text evidence="1">Belongs to the polysaccharide synthase family.</text>
</comment>
<dbReference type="EMBL" id="LT670844">
    <property type="protein sequence ID" value="SHL52601.1"/>
    <property type="molecule type" value="Genomic_DNA"/>
</dbReference>
<accession>A0A1M7BCG0</accession>
<evidence type="ECO:0000313" key="4">
    <source>
        <dbReference type="EMBL" id="SHL52601.1"/>
    </source>
</evidence>
<dbReference type="InterPro" id="IPR036291">
    <property type="entry name" value="NAD(P)-bd_dom_sf"/>
</dbReference>
<name>A0A1M7BCG0_9BRAD</name>
<keyword evidence="2" id="KW-0812">Transmembrane</keyword>
<proteinExistence type="inferred from homology"/>
<feature type="domain" description="Polysaccharide biosynthesis protein CapD-like" evidence="3">
    <location>
        <begin position="304"/>
        <end position="596"/>
    </location>
</feature>
<evidence type="ECO:0000256" key="1">
    <source>
        <dbReference type="ARBA" id="ARBA00007430"/>
    </source>
</evidence>
<dbReference type="Proteomes" id="UP000189935">
    <property type="component" value="Chromosome I"/>
</dbReference>
<sequence length="659" mass="72570">MIRFQGLTYRNLLIAVHDALATTLAVLAAFYLRFEGEFFTERLPLLLRILPYFVAFSIVVCYFFRLTTTKWRFISLPDALNIIRAATVLTVALLALDYIFVAPNVHGTLGTPNLQTPFFLGKITIILYWFLEVFFLSASRFAYRYFRYTRVRHHAKTEDASPTLLIGRAADAEILLRGIESGAVKRIWPVGLLSPSRADRGQTIRNIPVLGGIDDIEDVIADFARRNRPIARVVMTPSAFDPEARPEAVLMRARRLGLIVSRLPSLESGDTPRLTTVAVEDLLLRASEKIDYARLEALVKNRSVIVTGGGGSIGSEICERVVTFGAARLLVIENSEPALYAVTEALAAHETGAVIEGRIADIRDRERILRLMSEFKPDIVFHAAALKHVPILERDWSEGVKTNIFGSVNVADAALAAGAKAMVMISTDKAIEPVSMLGLTKRFAEMYCQALDRDLVSQPGDKPRMRLISVRFGNVLASNGSVVPKFKAQIEAGGPVTVTHPDMVRYFMTIREACDLVLTAATHALMPARPDVSVYVLNMGQPVKIVDLAERMIRLSGLQPGHDIDIVFTGMRPGERLNEILFAFEEETVEIGVAGIVAARPRETSLNVIRAWLATLQQAVNSEQRNLIVSVLKDAIPEFAGGAGPASQSAPAKIEQARS</sequence>
<keyword evidence="2" id="KW-0472">Membrane</keyword>
<reference evidence="4 5" key="1">
    <citation type="submission" date="2016-11" db="EMBL/GenBank/DDBJ databases">
        <authorList>
            <person name="Jaros S."/>
            <person name="Januszkiewicz K."/>
            <person name="Wedrychowicz H."/>
        </authorList>
    </citation>
    <scope>NUCLEOTIDE SEQUENCE [LARGE SCALE GENOMIC DNA]</scope>
    <source>
        <strain evidence="4 5">GAS499</strain>
    </source>
</reference>
<evidence type="ECO:0000313" key="5">
    <source>
        <dbReference type="Proteomes" id="UP000189935"/>
    </source>
</evidence>
<evidence type="ECO:0000256" key="2">
    <source>
        <dbReference type="SAM" id="Phobius"/>
    </source>
</evidence>
<dbReference type="SUPFAM" id="SSF51735">
    <property type="entry name" value="NAD(P)-binding Rossmann-fold domains"/>
    <property type="match status" value="1"/>
</dbReference>
<feature type="transmembrane region" description="Helical" evidence="2">
    <location>
        <begin position="12"/>
        <end position="33"/>
    </location>
</feature>
<gene>
    <name evidence="4" type="ORF">SAMN05444159_6107</name>
</gene>
<dbReference type="CDD" id="cd05237">
    <property type="entry name" value="UDP_invert_4-6DH_SDR_e"/>
    <property type="match status" value="1"/>
</dbReference>